<evidence type="ECO:0000313" key="2">
    <source>
        <dbReference type="Proteomes" id="UP000266723"/>
    </source>
</evidence>
<dbReference type="Proteomes" id="UP000266723">
    <property type="component" value="Unassembled WGS sequence"/>
</dbReference>
<dbReference type="EMBL" id="QGKV02000832">
    <property type="protein sequence ID" value="KAF3549634.1"/>
    <property type="molecule type" value="Genomic_DNA"/>
</dbReference>
<evidence type="ECO:0000313" key="1">
    <source>
        <dbReference type="EMBL" id="KAF3549634.1"/>
    </source>
</evidence>
<comment type="caution">
    <text evidence="1">The sequence shown here is derived from an EMBL/GenBank/DDBJ whole genome shotgun (WGS) entry which is preliminary data.</text>
</comment>
<name>A0ABQ7CCN7_BRACR</name>
<organism evidence="1 2">
    <name type="scientific">Brassica cretica</name>
    <name type="common">Mustard</name>
    <dbReference type="NCBI Taxonomy" id="69181"/>
    <lineage>
        <taxon>Eukaryota</taxon>
        <taxon>Viridiplantae</taxon>
        <taxon>Streptophyta</taxon>
        <taxon>Embryophyta</taxon>
        <taxon>Tracheophyta</taxon>
        <taxon>Spermatophyta</taxon>
        <taxon>Magnoliopsida</taxon>
        <taxon>eudicotyledons</taxon>
        <taxon>Gunneridae</taxon>
        <taxon>Pentapetalae</taxon>
        <taxon>rosids</taxon>
        <taxon>malvids</taxon>
        <taxon>Brassicales</taxon>
        <taxon>Brassicaceae</taxon>
        <taxon>Brassiceae</taxon>
        <taxon>Brassica</taxon>
    </lineage>
</organism>
<gene>
    <name evidence="1" type="ORF">DY000_02008909</name>
</gene>
<keyword evidence="2" id="KW-1185">Reference proteome</keyword>
<protein>
    <submittedName>
        <fullName evidence="1">Uncharacterized protein</fullName>
    </submittedName>
</protein>
<sequence>MWRPSSSQSWSLRIDRARVRLARSLRSDRARANLGRYVAMHGFVSYRRFGRVRSLRHESMHSRLPFNAVSRRP</sequence>
<reference evidence="1 2" key="1">
    <citation type="journal article" date="2020" name="BMC Genomics">
        <title>Intraspecific diversification of the crop wild relative Brassica cretica Lam. using demographic model selection.</title>
        <authorList>
            <person name="Kioukis A."/>
            <person name="Michalopoulou V.A."/>
            <person name="Briers L."/>
            <person name="Pirintsos S."/>
            <person name="Studholme D.J."/>
            <person name="Pavlidis P."/>
            <person name="Sarris P.F."/>
        </authorList>
    </citation>
    <scope>NUCLEOTIDE SEQUENCE [LARGE SCALE GENOMIC DNA]</scope>
    <source>
        <strain evidence="2">cv. PFS-1207/04</strain>
    </source>
</reference>
<proteinExistence type="predicted"/>
<accession>A0ABQ7CCN7</accession>